<feature type="domain" description="Cullin family profile" evidence="6">
    <location>
        <begin position="384"/>
        <end position="534"/>
    </location>
</feature>
<evidence type="ECO:0000256" key="3">
    <source>
        <dbReference type="ARBA" id="ARBA00022843"/>
    </source>
</evidence>
<dbReference type="FunFam" id="1.20.1310.10:FF:000001">
    <property type="entry name" value="Cullin 3"/>
    <property type="match status" value="1"/>
</dbReference>
<protein>
    <submittedName>
        <fullName evidence="7">Cullin-3A</fullName>
    </submittedName>
</protein>
<proteinExistence type="inferred from homology"/>
<evidence type="ECO:0000259" key="6">
    <source>
        <dbReference type="PROSITE" id="PS50069"/>
    </source>
</evidence>
<keyword evidence="2" id="KW-1017">Isopeptide bond</keyword>
<dbReference type="InterPro" id="IPR036317">
    <property type="entry name" value="Cullin_homology_sf"/>
</dbReference>
<comment type="caution">
    <text evidence="7">The sequence shown here is derived from an EMBL/GenBank/DDBJ whole genome shotgun (WGS) entry which is preliminary data.</text>
</comment>
<dbReference type="AlphaFoldDB" id="A0AAE0BEE7"/>
<evidence type="ECO:0000313" key="8">
    <source>
        <dbReference type="Proteomes" id="UP001190700"/>
    </source>
</evidence>
<dbReference type="Pfam" id="PF00888">
    <property type="entry name" value="Cullin"/>
    <property type="match status" value="1"/>
</dbReference>
<dbReference type="InterPro" id="IPR045093">
    <property type="entry name" value="Cullin"/>
</dbReference>
<dbReference type="FunFam" id="1.20.1310.10:FF:000006">
    <property type="entry name" value="Cullin 3"/>
    <property type="match status" value="1"/>
</dbReference>
<dbReference type="InterPro" id="IPR016158">
    <property type="entry name" value="Cullin_homology"/>
</dbReference>
<dbReference type="SUPFAM" id="SSF74788">
    <property type="entry name" value="Cullin repeat-like"/>
    <property type="match status" value="1"/>
</dbReference>
<evidence type="ECO:0000256" key="2">
    <source>
        <dbReference type="ARBA" id="ARBA00022499"/>
    </source>
</evidence>
<dbReference type="GO" id="GO:0031625">
    <property type="term" value="F:ubiquitin protein ligase binding"/>
    <property type="evidence" value="ECO:0007669"/>
    <property type="project" value="InterPro"/>
</dbReference>
<dbReference type="PROSITE" id="PS50069">
    <property type="entry name" value="CULLIN_2"/>
    <property type="match status" value="1"/>
</dbReference>
<evidence type="ECO:0000313" key="7">
    <source>
        <dbReference type="EMBL" id="KAK3234932.1"/>
    </source>
</evidence>
<reference evidence="7 8" key="1">
    <citation type="journal article" date="2015" name="Genome Biol. Evol.">
        <title>Comparative Genomics of a Bacterivorous Green Alga Reveals Evolutionary Causalities and Consequences of Phago-Mixotrophic Mode of Nutrition.</title>
        <authorList>
            <person name="Burns J.A."/>
            <person name="Paasch A."/>
            <person name="Narechania A."/>
            <person name="Kim E."/>
        </authorList>
    </citation>
    <scope>NUCLEOTIDE SEQUENCE [LARGE SCALE GENOMIC DNA]</scope>
    <source>
        <strain evidence="7 8">PLY_AMNH</strain>
    </source>
</reference>
<evidence type="ECO:0000256" key="1">
    <source>
        <dbReference type="ARBA" id="ARBA00006019"/>
    </source>
</evidence>
<dbReference type="Gene3D" id="1.20.1310.10">
    <property type="entry name" value="Cullin Repeats"/>
    <property type="match status" value="4"/>
</dbReference>
<keyword evidence="8" id="KW-1185">Reference proteome</keyword>
<dbReference type="SUPFAM" id="SSF75632">
    <property type="entry name" value="Cullin homology domain"/>
    <property type="match status" value="1"/>
</dbReference>
<dbReference type="FunFam" id="1.20.1310.10:FF:000002">
    <property type="entry name" value="cullin-3 isoform X1"/>
    <property type="match status" value="1"/>
</dbReference>
<organism evidence="7 8">
    <name type="scientific">Cymbomonas tetramitiformis</name>
    <dbReference type="NCBI Taxonomy" id="36881"/>
    <lineage>
        <taxon>Eukaryota</taxon>
        <taxon>Viridiplantae</taxon>
        <taxon>Chlorophyta</taxon>
        <taxon>Pyramimonadophyceae</taxon>
        <taxon>Pyramimonadales</taxon>
        <taxon>Pyramimonadaceae</taxon>
        <taxon>Cymbomonas</taxon>
    </lineage>
</organism>
<dbReference type="SMART" id="SM00182">
    <property type="entry name" value="CULLIN"/>
    <property type="match status" value="1"/>
</dbReference>
<comment type="similarity">
    <text evidence="1 4 5">Belongs to the cullin family.</text>
</comment>
<gene>
    <name evidence="7" type="ORF">CYMTET_54840</name>
</gene>
<accession>A0AAE0BEE7</accession>
<dbReference type="Proteomes" id="UP001190700">
    <property type="component" value="Unassembled WGS sequence"/>
</dbReference>
<evidence type="ECO:0000256" key="5">
    <source>
        <dbReference type="RuleBase" id="RU003829"/>
    </source>
</evidence>
<sequence length="642" mass="73803">MIPGRGGAGGKKRGGHFKIEPFRHKVDLDPQYAEKTWKVLEDAIHEIHNHNAFGLSFEELYRNAYNMVLHKFGDRLYKGLEDTITAHLVEVSKKIDVAQGLLFLEETNKRWEDHNKSMQMIRDILMYMDRTYVNQHGKTPVHELGLKLWRDTVVRCDTIKPRLSATLLELIQKERSGETIDRALVRCITKMLMDLGTQVYCEDFERPFLEASADFYKVESQEYIASSDCPAYLKKAEQRLNEETARVSHYLDPSTETKITTVVEKELVGTQVKILVDLPNSGLVALMKDDKFDDLERMFCLFRRGGVLQGLSTMRDSMSEYLRETGKHLVLDPERIKDPVEYVQRLLDERDKMDDIIKKSFHNDKTFQHTLNQAFEYFINLNPRSPEFISLFVDDKLRKGLKGVSEEEVEVVLDKVMMLFRYLQEKDVFEKYYKQHLAKRLLPGRSMSDDAERSLLVKLKTECGYQFTSKLEGMFTDMKTSRDHMHDFRQQGIDLGGIDLQVQILTTGSWPTQSAAKCNLPPELEHCCEQFKELPQAAWSLEVTETRELSLHCGRPDPGRSTLWTAGPRTLHTVDSRTPDAPHCGRPDPGRSTLWTAGPRTLHTVDGRTPDAPHCGRPDPGRSTLWTAGPRTLHTVDGTHYV</sequence>
<dbReference type="InterPro" id="IPR016159">
    <property type="entry name" value="Cullin_repeat-like_dom_sf"/>
</dbReference>
<dbReference type="PANTHER" id="PTHR11932">
    <property type="entry name" value="CULLIN"/>
    <property type="match status" value="1"/>
</dbReference>
<dbReference type="GO" id="GO:0006511">
    <property type="term" value="P:ubiquitin-dependent protein catabolic process"/>
    <property type="evidence" value="ECO:0007669"/>
    <property type="project" value="InterPro"/>
</dbReference>
<name>A0AAE0BEE7_9CHLO</name>
<dbReference type="EMBL" id="LGRX02035416">
    <property type="protein sequence ID" value="KAK3234932.1"/>
    <property type="molecule type" value="Genomic_DNA"/>
</dbReference>
<keyword evidence="3" id="KW-0832">Ubl conjugation</keyword>
<dbReference type="InterPro" id="IPR001373">
    <property type="entry name" value="Cullin_N"/>
</dbReference>
<evidence type="ECO:0000256" key="4">
    <source>
        <dbReference type="PROSITE-ProRule" id="PRU00330"/>
    </source>
</evidence>
<dbReference type="Gene3D" id="4.10.1030.10">
    <property type="entry name" value="Ring Box Chain A, domain 5"/>
    <property type="match status" value="1"/>
</dbReference>